<dbReference type="InterPro" id="IPR005704">
    <property type="entry name" value="Ribosomal_uS3_bac-typ"/>
</dbReference>
<dbReference type="Pfam" id="PF00189">
    <property type="entry name" value="Ribosomal_S3_C"/>
    <property type="match status" value="1"/>
</dbReference>
<keyword evidence="12" id="KW-1185">Reference proteome</keyword>
<dbReference type="Gene3D" id="3.30.300.20">
    <property type="match status" value="1"/>
</dbReference>
<dbReference type="PROSITE" id="PS50084">
    <property type="entry name" value="KH_TYPE_1"/>
    <property type="match status" value="1"/>
</dbReference>
<reference evidence="11 12" key="1">
    <citation type="submission" date="2015-07" db="EMBL/GenBank/DDBJ databases">
        <title>Whole genome sequence of Thermanaerothrix daxensis DSM 23592.</title>
        <authorList>
            <person name="Hemp J."/>
            <person name="Ward L.M."/>
            <person name="Pace L.A."/>
            <person name="Fischer W.W."/>
        </authorList>
    </citation>
    <scope>NUCLEOTIDE SEQUENCE [LARGE SCALE GENOMIC DNA]</scope>
    <source>
        <strain evidence="11 12">GNS-1</strain>
    </source>
</reference>
<dbReference type="SUPFAM" id="SSF54821">
    <property type="entry name" value="Ribosomal protein S3 C-terminal domain"/>
    <property type="match status" value="1"/>
</dbReference>
<dbReference type="HAMAP" id="MF_01309_B">
    <property type="entry name" value="Ribosomal_uS3_B"/>
    <property type="match status" value="1"/>
</dbReference>
<keyword evidence="5 8" id="KW-0687">Ribonucleoprotein</keyword>
<evidence type="ECO:0000256" key="8">
    <source>
        <dbReference type="HAMAP-Rule" id="MF_01309"/>
    </source>
</evidence>
<dbReference type="PATRIC" id="fig|869279.4.peg.512"/>
<dbReference type="GO" id="GO:0019843">
    <property type="term" value="F:rRNA binding"/>
    <property type="evidence" value="ECO:0007669"/>
    <property type="project" value="UniProtKB-UniRule"/>
</dbReference>
<dbReference type="NCBIfam" id="TIGR01009">
    <property type="entry name" value="rpsC_bact"/>
    <property type="match status" value="1"/>
</dbReference>
<comment type="function">
    <text evidence="6 8">Binds the lower part of the 30S subunit head. Binds mRNA in the 70S ribosome, positioning it for translation.</text>
</comment>
<dbReference type="PROSITE" id="PS50823">
    <property type="entry name" value="KH_TYPE_2"/>
    <property type="match status" value="1"/>
</dbReference>
<dbReference type="GO" id="GO:0022627">
    <property type="term" value="C:cytosolic small ribosomal subunit"/>
    <property type="evidence" value="ECO:0007669"/>
    <property type="project" value="TreeGrafter"/>
</dbReference>
<dbReference type="AlphaFoldDB" id="A0A0P6Y4Y9"/>
<dbReference type="SUPFAM" id="SSF54814">
    <property type="entry name" value="Prokaryotic type KH domain (KH-domain type II)"/>
    <property type="match status" value="1"/>
</dbReference>
<evidence type="ECO:0000256" key="3">
    <source>
        <dbReference type="ARBA" id="ARBA00022884"/>
    </source>
</evidence>
<dbReference type="InterPro" id="IPR004044">
    <property type="entry name" value="KH_dom_type_2"/>
</dbReference>
<dbReference type="InterPro" id="IPR057258">
    <property type="entry name" value="Ribosomal_uS3"/>
</dbReference>
<evidence type="ECO:0000256" key="6">
    <source>
        <dbReference type="ARBA" id="ARBA00024998"/>
    </source>
</evidence>
<dbReference type="CDD" id="cd02412">
    <property type="entry name" value="KH-II_30S_S3"/>
    <property type="match status" value="1"/>
</dbReference>
<dbReference type="FunFam" id="3.30.300.20:FF:000001">
    <property type="entry name" value="30S ribosomal protein S3"/>
    <property type="match status" value="1"/>
</dbReference>
<evidence type="ECO:0000313" key="12">
    <source>
        <dbReference type="Proteomes" id="UP000050544"/>
    </source>
</evidence>
<dbReference type="Proteomes" id="UP000050544">
    <property type="component" value="Unassembled WGS sequence"/>
</dbReference>
<dbReference type="InterPro" id="IPR009019">
    <property type="entry name" value="KH_sf_prok-type"/>
</dbReference>
<keyword evidence="4 8" id="KW-0689">Ribosomal protein</keyword>
<evidence type="ECO:0000256" key="7">
    <source>
        <dbReference type="ARBA" id="ARBA00035257"/>
    </source>
</evidence>
<feature type="domain" description="KH type-2" evidence="10">
    <location>
        <begin position="39"/>
        <end position="107"/>
    </location>
</feature>
<evidence type="ECO:0000256" key="4">
    <source>
        <dbReference type="ARBA" id="ARBA00022980"/>
    </source>
</evidence>
<dbReference type="PROSITE" id="PS00548">
    <property type="entry name" value="RIBOSOMAL_S3"/>
    <property type="match status" value="1"/>
</dbReference>
<dbReference type="STRING" id="869279.SE15_02565"/>
<gene>
    <name evidence="8" type="primary">rpsC</name>
    <name evidence="11" type="ORF">SE15_02565</name>
</gene>
<evidence type="ECO:0000256" key="5">
    <source>
        <dbReference type="ARBA" id="ARBA00023274"/>
    </source>
</evidence>
<name>A0A0P6Y4Y9_9CHLR</name>
<dbReference type="Gene3D" id="3.30.1140.32">
    <property type="entry name" value="Ribosomal protein S3, C-terminal domain"/>
    <property type="match status" value="1"/>
</dbReference>
<evidence type="ECO:0000313" key="11">
    <source>
        <dbReference type="EMBL" id="KPL84084.1"/>
    </source>
</evidence>
<dbReference type="GO" id="GO:0006412">
    <property type="term" value="P:translation"/>
    <property type="evidence" value="ECO:0007669"/>
    <property type="project" value="UniProtKB-UniRule"/>
</dbReference>
<dbReference type="InterPro" id="IPR001351">
    <property type="entry name" value="Ribosomal_uS3_C"/>
</dbReference>
<dbReference type="PANTHER" id="PTHR11760">
    <property type="entry name" value="30S/40S RIBOSOMAL PROTEIN S3"/>
    <property type="match status" value="1"/>
</dbReference>
<dbReference type="InterPro" id="IPR004087">
    <property type="entry name" value="KH_dom"/>
</dbReference>
<accession>A0A0P6Y4Y9</accession>
<dbReference type="GO" id="GO:0003735">
    <property type="term" value="F:structural constituent of ribosome"/>
    <property type="evidence" value="ECO:0007669"/>
    <property type="project" value="InterPro"/>
</dbReference>
<dbReference type="InterPro" id="IPR036419">
    <property type="entry name" value="Ribosomal_S3_C_sf"/>
</dbReference>
<dbReference type="EMBL" id="LGKO01000002">
    <property type="protein sequence ID" value="KPL84084.1"/>
    <property type="molecule type" value="Genomic_DNA"/>
</dbReference>
<dbReference type="InterPro" id="IPR015946">
    <property type="entry name" value="KH_dom-like_a/b"/>
</dbReference>
<proteinExistence type="inferred from homology"/>
<evidence type="ECO:0000259" key="10">
    <source>
        <dbReference type="PROSITE" id="PS50823"/>
    </source>
</evidence>
<evidence type="ECO:0000256" key="1">
    <source>
        <dbReference type="ARBA" id="ARBA00010761"/>
    </source>
</evidence>
<keyword evidence="3 8" id="KW-0694">RNA-binding</keyword>
<dbReference type="PANTHER" id="PTHR11760:SF19">
    <property type="entry name" value="SMALL RIBOSOMAL SUBUNIT PROTEIN US3C"/>
    <property type="match status" value="1"/>
</dbReference>
<dbReference type="InterPro" id="IPR018280">
    <property type="entry name" value="Ribosomal_uS3_CS"/>
</dbReference>
<keyword evidence="2 8" id="KW-0699">rRNA-binding</keyword>
<dbReference type="OrthoDB" id="9806396at2"/>
<protein>
    <recommendedName>
        <fullName evidence="7 8">Small ribosomal subunit protein uS3</fullName>
    </recommendedName>
</protein>
<dbReference type="Pfam" id="PF07650">
    <property type="entry name" value="KH_2"/>
    <property type="match status" value="1"/>
</dbReference>
<comment type="caution">
    <text evidence="11">The sequence shown here is derived from an EMBL/GenBank/DDBJ whole genome shotgun (WGS) entry which is preliminary data.</text>
</comment>
<dbReference type="GO" id="GO:0003729">
    <property type="term" value="F:mRNA binding"/>
    <property type="evidence" value="ECO:0007669"/>
    <property type="project" value="UniProtKB-UniRule"/>
</dbReference>
<dbReference type="SMART" id="SM00322">
    <property type="entry name" value="KH"/>
    <property type="match status" value="1"/>
</dbReference>
<comment type="subunit">
    <text evidence="8">Part of the 30S ribosomal subunit. Forms a tight complex with proteins S10 and S14.</text>
</comment>
<evidence type="ECO:0000256" key="2">
    <source>
        <dbReference type="ARBA" id="ARBA00022730"/>
    </source>
</evidence>
<evidence type="ECO:0000256" key="9">
    <source>
        <dbReference type="RuleBase" id="RU003624"/>
    </source>
</evidence>
<sequence>MGRKVHPIGFRLGIIKPWQARWYAEGQEYTEQLHQDFEIRRLIMAEAEKAGVAKVEVERFPGKLKVIVHTAKPGILIGRKGESVKKIRQDLEALTGKKIDLEIKEVKNPDLDAYLVATNIASQIERRVAYRRAMKRAIQQAMRQGAQGIKIEVAGRLSGAEMARSVWLREGRVPLQTIRADVDFARATAQTTYGVIGVKVWVYKGDVLPGAEEKVEATEGVYVSE</sequence>
<comment type="similarity">
    <text evidence="1 8 9">Belongs to the universal ribosomal protein uS3 family.</text>
</comment>
<dbReference type="RefSeq" id="WP_054520528.1">
    <property type="nucleotide sequence ID" value="NZ_LGKO01000002.1"/>
</dbReference>
<organism evidence="11 12">
    <name type="scientific">Thermanaerothrix daxensis</name>
    <dbReference type="NCBI Taxonomy" id="869279"/>
    <lineage>
        <taxon>Bacteria</taxon>
        <taxon>Bacillati</taxon>
        <taxon>Chloroflexota</taxon>
        <taxon>Anaerolineae</taxon>
        <taxon>Anaerolineales</taxon>
        <taxon>Anaerolineaceae</taxon>
        <taxon>Thermanaerothrix</taxon>
    </lineage>
</organism>